<accession>A0AAV3TAJ3</accession>
<reference evidence="2 3" key="1">
    <citation type="journal article" date="2019" name="Int. J. Syst. Evol. Microbiol.">
        <title>The Global Catalogue of Microorganisms (GCM) 10K type strain sequencing project: providing services to taxonomists for standard genome sequencing and annotation.</title>
        <authorList>
            <consortium name="The Broad Institute Genomics Platform"/>
            <consortium name="The Broad Institute Genome Sequencing Center for Infectious Disease"/>
            <person name="Wu L."/>
            <person name="Ma J."/>
        </authorList>
    </citation>
    <scope>NUCLEOTIDE SEQUENCE [LARGE SCALE GENOMIC DNA]</scope>
    <source>
        <strain evidence="2 3">JCM 16328</strain>
    </source>
</reference>
<keyword evidence="1" id="KW-1133">Transmembrane helix</keyword>
<evidence type="ECO:0008006" key="4">
    <source>
        <dbReference type="Google" id="ProtNLM"/>
    </source>
</evidence>
<name>A0AAV3TAJ3_9EURY</name>
<comment type="caution">
    <text evidence="2">The sequence shown here is derived from an EMBL/GenBank/DDBJ whole genome shotgun (WGS) entry which is preliminary data.</text>
</comment>
<keyword evidence="1" id="KW-0472">Membrane</keyword>
<evidence type="ECO:0000313" key="2">
    <source>
        <dbReference type="EMBL" id="GAA0674100.1"/>
    </source>
</evidence>
<protein>
    <recommendedName>
        <fullName evidence="4">Cox cluster protein</fullName>
    </recommendedName>
</protein>
<dbReference type="EMBL" id="BAAADV010000004">
    <property type="protein sequence ID" value="GAA0674100.1"/>
    <property type="molecule type" value="Genomic_DNA"/>
</dbReference>
<gene>
    <name evidence="2" type="ORF">GCM10009020_21660</name>
</gene>
<organism evidence="2 3">
    <name type="scientific">Natronoarchaeum mannanilyticum</name>
    <dbReference type="NCBI Taxonomy" id="926360"/>
    <lineage>
        <taxon>Archaea</taxon>
        <taxon>Methanobacteriati</taxon>
        <taxon>Methanobacteriota</taxon>
        <taxon>Stenosarchaea group</taxon>
        <taxon>Halobacteria</taxon>
        <taxon>Halobacteriales</taxon>
        <taxon>Natronoarchaeaceae</taxon>
    </lineage>
</organism>
<keyword evidence="3" id="KW-1185">Reference proteome</keyword>
<evidence type="ECO:0000256" key="1">
    <source>
        <dbReference type="SAM" id="Phobius"/>
    </source>
</evidence>
<dbReference type="RefSeq" id="WP_343774032.1">
    <property type="nucleotide sequence ID" value="NZ_BAAADV010000004.1"/>
</dbReference>
<evidence type="ECO:0000313" key="3">
    <source>
        <dbReference type="Proteomes" id="UP001500420"/>
    </source>
</evidence>
<feature type="transmembrane region" description="Helical" evidence="1">
    <location>
        <begin position="68"/>
        <end position="93"/>
    </location>
</feature>
<feature type="transmembrane region" description="Helical" evidence="1">
    <location>
        <begin position="6"/>
        <end position="26"/>
    </location>
</feature>
<dbReference type="Proteomes" id="UP001500420">
    <property type="component" value="Unassembled WGS sequence"/>
</dbReference>
<keyword evidence="1" id="KW-0812">Transmembrane</keyword>
<sequence length="107" mass="11354">MVDRQLAFSILQLVALSLPAFAILLQMVVESEMAYTHWAVPITTAGLGLFLIGGAVVLGHLMLATATITTTIALGFILLGMLSMLIGASLIGLQTGAKQRRLQDDED</sequence>
<feature type="transmembrane region" description="Helical" evidence="1">
    <location>
        <begin position="38"/>
        <end position="62"/>
    </location>
</feature>
<dbReference type="AlphaFoldDB" id="A0AAV3TAJ3"/>
<proteinExistence type="predicted"/>